<evidence type="ECO:0000256" key="2">
    <source>
        <dbReference type="SAM" id="Phobius"/>
    </source>
</evidence>
<dbReference type="InterPro" id="IPR058647">
    <property type="entry name" value="BSH_CzcB-like"/>
</dbReference>
<keyword evidence="2" id="KW-1133">Transmembrane helix</keyword>
<sequence length="371" mass="40732">MQIFKKYWLAIFIVILLVIASVMIYTKLHPKTLASNLVEGTGRMDGDLVNLNAKYAGRLEKIFVDEGVPVTKGMVVGILKSKELEAQKASLQEQIKAKEIEQDISKTAIPLQLEQAKQQLSSAKASQNAIEQNISIQKEVLAQAKRDFKRSQKLYKSKSIDKHAFELAQLKVDTENKKLAALNEQLKEIESAVKLAKISVTNAQAAQQNLLAIQAGIKALKASKEQVDAMINEMTLRSPIDGVTVEKIANEGEVIGGGMPVATLLDPHSLYLKIFVDTIQNGKIKLGDKAVIFLDAYPDHPIEAKVVRIAQKAEFTPKEVSVRSDRIQRVFAVHLKPLKVDPLLKLGIPAIGVVSLDGKGLPNSLNDIPVL</sequence>
<dbReference type="EMBL" id="CP041406">
    <property type="protein sequence ID" value="QOP45235.1"/>
    <property type="molecule type" value="Genomic_DNA"/>
</dbReference>
<dbReference type="Gene3D" id="2.40.30.170">
    <property type="match status" value="1"/>
</dbReference>
<proteinExistence type="predicted"/>
<feature type="coiled-coil region" evidence="1">
    <location>
        <begin position="165"/>
        <end position="199"/>
    </location>
</feature>
<evidence type="ECO:0000259" key="3">
    <source>
        <dbReference type="Pfam" id="PF25973"/>
    </source>
</evidence>
<accession>A0A7M1B6G1</accession>
<dbReference type="PANTHER" id="PTHR30438">
    <property type="entry name" value="36 KDA ANTIGEN-RELATED"/>
    <property type="match status" value="1"/>
</dbReference>
<name>A0A7M1B6G1_9BACT</name>
<evidence type="ECO:0000256" key="1">
    <source>
        <dbReference type="SAM" id="Coils"/>
    </source>
</evidence>
<dbReference type="AlphaFoldDB" id="A0A7M1B6G1"/>
<gene>
    <name evidence="4" type="ORF">FM071_02615</name>
</gene>
<evidence type="ECO:0000313" key="5">
    <source>
        <dbReference type="Proteomes" id="UP000593580"/>
    </source>
</evidence>
<dbReference type="RefSeq" id="WP_193111486.1">
    <property type="nucleotide sequence ID" value="NZ_CP041406.1"/>
</dbReference>
<keyword evidence="1" id="KW-0175">Coiled coil</keyword>
<evidence type="ECO:0000313" key="4">
    <source>
        <dbReference type="EMBL" id="QOP45235.1"/>
    </source>
</evidence>
<keyword evidence="5" id="KW-1185">Reference proteome</keyword>
<reference evidence="4 5" key="1">
    <citation type="submission" date="2019-07" db="EMBL/GenBank/DDBJ databases">
        <title>Sulfurimonas paralvinellae sp. nov., a novel mesophilic, hydrogen- and sulfur-oxidizing chemolithoautotroph within the Epsilonproteo- bacteria isolated from a deep-sea hydrothermal vent polychaete nest, reclassification of Thiomicrospira denitrificans as Sulfurimonas denitrificans comb. nov. and emended description of the genus Sulfurimonas.</title>
        <authorList>
            <person name="Wang S."/>
            <person name="Jiang L."/>
            <person name="Shao Z."/>
        </authorList>
    </citation>
    <scope>NUCLEOTIDE SEQUENCE [LARGE SCALE GENOMIC DNA]</scope>
    <source>
        <strain evidence="4 5">GO25</strain>
    </source>
</reference>
<feature type="domain" description="CzcB-like barrel-sandwich hybrid" evidence="3">
    <location>
        <begin position="50"/>
        <end position="259"/>
    </location>
</feature>
<feature type="transmembrane region" description="Helical" evidence="2">
    <location>
        <begin position="7"/>
        <end position="26"/>
    </location>
</feature>
<keyword evidence="2" id="KW-0812">Transmembrane</keyword>
<feature type="coiled-coil region" evidence="1">
    <location>
        <begin position="81"/>
        <end position="133"/>
    </location>
</feature>
<dbReference type="PANTHER" id="PTHR30438:SF2">
    <property type="entry name" value="MEMBRANE PROTEIN"/>
    <property type="match status" value="1"/>
</dbReference>
<protein>
    <submittedName>
        <fullName evidence="4">HlyD family efflux transporter periplasmic adaptor subunit</fullName>
    </submittedName>
</protein>
<organism evidence="4 5">
    <name type="scientific">Sulfurimonas paralvinellae</name>
    <dbReference type="NCBI Taxonomy" id="317658"/>
    <lineage>
        <taxon>Bacteria</taxon>
        <taxon>Pseudomonadati</taxon>
        <taxon>Campylobacterota</taxon>
        <taxon>Epsilonproteobacteria</taxon>
        <taxon>Campylobacterales</taxon>
        <taxon>Sulfurimonadaceae</taxon>
        <taxon>Sulfurimonas</taxon>
    </lineage>
</organism>
<dbReference type="KEGG" id="spal:FM071_02615"/>
<dbReference type="GO" id="GO:0005886">
    <property type="term" value="C:plasma membrane"/>
    <property type="evidence" value="ECO:0007669"/>
    <property type="project" value="TreeGrafter"/>
</dbReference>
<keyword evidence="2" id="KW-0472">Membrane</keyword>
<dbReference type="Pfam" id="PF25973">
    <property type="entry name" value="BSH_CzcB"/>
    <property type="match status" value="1"/>
</dbReference>
<dbReference type="Proteomes" id="UP000593580">
    <property type="component" value="Chromosome"/>
</dbReference>